<dbReference type="EMBL" id="KN847040">
    <property type="protein sequence ID" value="KIW34766.1"/>
    <property type="molecule type" value="Genomic_DNA"/>
</dbReference>
<dbReference type="Proteomes" id="UP000054466">
    <property type="component" value="Unassembled WGS sequence"/>
</dbReference>
<accession>A0A0D2A3A0</accession>
<dbReference type="GeneID" id="27340717"/>
<evidence type="ECO:0000313" key="3">
    <source>
        <dbReference type="Proteomes" id="UP000054466"/>
    </source>
</evidence>
<dbReference type="HOGENOM" id="CLU_1094167_0_0_1"/>
<dbReference type="AlphaFoldDB" id="A0A0D2A3A0"/>
<gene>
    <name evidence="2" type="ORF">PV07_01523</name>
</gene>
<reference evidence="2 3" key="1">
    <citation type="submission" date="2015-01" db="EMBL/GenBank/DDBJ databases">
        <title>The Genome Sequence of Cladophialophora immunda CBS83496.</title>
        <authorList>
            <consortium name="The Broad Institute Genomics Platform"/>
            <person name="Cuomo C."/>
            <person name="de Hoog S."/>
            <person name="Gorbushina A."/>
            <person name="Stielow B."/>
            <person name="Teixiera M."/>
            <person name="Abouelleil A."/>
            <person name="Chapman S.B."/>
            <person name="Priest M."/>
            <person name="Young S.K."/>
            <person name="Wortman J."/>
            <person name="Nusbaum C."/>
            <person name="Birren B."/>
        </authorList>
    </citation>
    <scope>NUCLEOTIDE SEQUENCE [LARGE SCALE GENOMIC DNA]</scope>
    <source>
        <strain evidence="2 3">CBS 83496</strain>
    </source>
</reference>
<feature type="compositionally biased region" description="Basic and acidic residues" evidence="1">
    <location>
        <begin position="1"/>
        <end position="10"/>
    </location>
</feature>
<evidence type="ECO:0000313" key="2">
    <source>
        <dbReference type="EMBL" id="KIW34766.1"/>
    </source>
</evidence>
<dbReference type="VEuPathDB" id="FungiDB:PV07_01523"/>
<organism evidence="2 3">
    <name type="scientific">Cladophialophora immunda</name>
    <dbReference type="NCBI Taxonomy" id="569365"/>
    <lineage>
        <taxon>Eukaryota</taxon>
        <taxon>Fungi</taxon>
        <taxon>Dikarya</taxon>
        <taxon>Ascomycota</taxon>
        <taxon>Pezizomycotina</taxon>
        <taxon>Eurotiomycetes</taxon>
        <taxon>Chaetothyriomycetidae</taxon>
        <taxon>Chaetothyriales</taxon>
        <taxon>Herpotrichiellaceae</taxon>
        <taxon>Cladophialophora</taxon>
    </lineage>
</organism>
<keyword evidence="3" id="KW-1185">Reference proteome</keyword>
<proteinExistence type="predicted"/>
<sequence>MEHGSNHNDFDLPALPPNDEFDPFLGDDPFSALPVFNYSSQSAIGTQNPGPSSLSNDALAVVSPPDLSMQLTVPETYSGFQTNVSNNTLWRPPPISTANGSRTPPSSFPPPVPTYSWLELTDAAQIPSNQPLTRLPPQSQFLAVNEQPMTIPSNENPQGSELTIWASSRSEASSLNNTARVPNATFQYPGTSGEVGHTLEPFKAITNLSGTRKRTFTQLVEGGFHLSGYALAGVRETNKEMKWTEARKEKNKKS</sequence>
<evidence type="ECO:0000256" key="1">
    <source>
        <dbReference type="SAM" id="MobiDB-lite"/>
    </source>
</evidence>
<dbReference type="RefSeq" id="XP_016254982.1">
    <property type="nucleotide sequence ID" value="XM_016388054.1"/>
</dbReference>
<protein>
    <submittedName>
        <fullName evidence="2">Uncharacterized protein</fullName>
    </submittedName>
</protein>
<feature type="region of interest" description="Disordered" evidence="1">
    <location>
        <begin position="1"/>
        <end position="26"/>
    </location>
</feature>
<name>A0A0D2A3A0_9EURO</name>
<feature type="region of interest" description="Disordered" evidence="1">
    <location>
        <begin position="84"/>
        <end position="109"/>
    </location>
</feature>